<reference evidence="1 2" key="1">
    <citation type="journal article" date="2022" name="bioRxiv">
        <title>Genomics of Preaxostyla Flagellates Illuminates Evolutionary Transitions and the Path Towards Mitochondrial Loss.</title>
        <authorList>
            <person name="Novak L.V.F."/>
            <person name="Treitli S.C."/>
            <person name="Pyrih J."/>
            <person name="Halakuc P."/>
            <person name="Pipaliya S.V."/>
            <person name="Vacek V."/>
            <person name="Brzon O."/>
            <person name="Soukal P."/>
            <person name="Eme L."/>
            <person name="Dacks J.B."/>
            <person name="Karnkowska A."/>
            <person name="Elias M."/>
            <person name="Hampl V."/>
        </authorList>
    </citation>
    <scope>NUCLEOTIDE SEQUENCE [LARGE SCALE GENOMIC DNA]</scope>
    <source>
        <strain evidence="1">NAU3</strain>
        <tissue evidence="1">Gut</tissue>
    </source>
</reference>
<dbReference type="Proteomes" id="UP001281761">
    <property type="component" value="Unassembled WGS sequence"/>
</dbReference>
<dbReference type="Gene3D" id="3.40.50.1240">
    <property type="entry name" value="Phosphoglycerate mutase-like"/>
    <property type="match status" value="1"/>
</dbReference>
<evidence type="ECO:0000313" key="2">
    <source>
        <dbReference type="Proteomes" id="UP001281761"/>
    </source>
</evidence>
<gene>
    <name evidence="1" type="ORF">BLNAU_4693</name>
</gene>
<dbReference type="InterPro" id="IPR029033">
    <property type="entry name" value="His_PPase_superfam"/>
</dbReference>
<proteinExistence type="predicted"/>
<protein>
    <submittedName>
        <fullName evidence="1">Histidine phosphatase family protein</fullName>
    </submittedName>
</protein>
<accession>A0ABQ9Y9M3</accession>
<dbReference type="Pfam" id="PF00300">
    <property type="entry name" value="His_Phos_1"/>
    <property type="match status" value="1"/>
</dbReference>
<name>A0ABQ9Y9M3_9EUKA</name>
<comment type="caution">
    <text evidence="1">The sequence shown here is derived from an EMBL/GenBank/DDBJ whole genome shotgun (WGS) entry which is preliminary data.</text>
</comment>
<dbReference type="EMBL" id="JARBJD010000023">
    <property type="protein sequence ID" value="KAK2960476.1"/>
    <property type="molecule type" value="Genomic_DNA"/>
</dbReference>
<dbReference type="PANTHER" id="PTHR47821">
    <property type="entry name" value="PHOSPHOGLYCERATE MUTASE FAMILY PROTEIN"/>
    <property type="match status" value="1"/>
</dbReference>
<sequence length="225" mass="25347">MLSHIQFYCLRHGTSTAISEGKIASSPAICIENYGLTPGGQEEAKQTARTFIQQNPTIFSQYTKDTFHILTSDFRRASETAQIFGDELSRLFQEHAKANPSSTQDFGFSLESEPLLRERWFGDLDGTSTDNYKIIWEQDNKDESIGASGSESCVEVRARMLKLLHRIVSSLDQTKQHLVIFTSHGDSLQILSTIFQKIPPGQHRTLKHLNVAELRFLGTENDIPT</sequence>
<dbReference type="InterPro" id="IPR013078">
    <property type="entry name" value="His_Pase_superF_clade-1"/>
</dbReference>
<dbReference type="SUPFAM" id="SSF53254">
    <property type="entry name" value="Phosphoglycerate mutase-like"/>
    <property type="match status" value="1"/>
</dbReference>
<evidence type="ECO:0000313" key="1">
    <source>
        <dbReference type="EMBL" id="KAK2960476.1"/>
    </source>
</evidence>
<dbReference type="PANTHER" id="PTHR47821:SF2">
    <property type="entry name" value="PHOSPHOGLYCERATE MUTASE FAMILY PROTEIN"/>
    <property type="match status" value="1"/>
</dbReference>
<dbReference type="CDD" id="cd07040">
    <property type="entry name" value="HP"/>
    <property type="match status" value="1"/>
</dbReference>
<keyword evidence="2" id="KW-1185">Reference proteome</keyword>
<organism evidence="1 2">
    <name type="scientific">Blattamonas nauphoetae</name>
    <dbReference type="NCBI Taxonomy" id="2049346"/>
    <lineage>
        <taxon>Eukaryota</taxon>
        <taxon>Metamonada</taxon>
        <taxon>Preaxostyla</taxon>
        <taxon>Oxymonadida</taxon>
        <taxon>Blattamonas</taxon>
    </lineage>
</organism>